<dbReference type="HAMAP" id="MF_00060">
    <property type="entry name" value="SurE"/>
    <property type="match status" value="1"/>
</dbReference>
<dbReference type="GO" id="GO:0005737">
    <property type="term" value="C:cytoplasm"/>
    <property type="evidence" value="ECO:0007669"/>
    <property type="project" value="UniProtKB-SubCell"/>
</dbReference>
<keyword evidence="12" id="KW-1185">Reference proteome</keyword>
<dbReference type="RefSeq" id="WP_097152453.1">
    <property type="nucleotide sequence ID" value="NZ_OBEL01000001.1"/>
</dbReference>
<name>A0A285NIP8_9HYPH</name>
<feature type="binding site" evidence="9">
    <location>
        <position position="9"/>
    </location>
    <ligand>
        <name>a divalent metal cation</name>
        <dbReference type="ChEBI" id="CHEBI:60240"/>
    </ligand>
</feature>
<dbReference type="EC" id="3.1.3.5" evidence="9"/>
<sequence>MRILLTNDDGIHAPGLEVLEAIAREISDDVWVVAPETEQSGMSHSLTLHDPLRLRQMGEKRYACKGTPTDCVIMGVGHVLDHKPDLILSGVNRGQNIAEDVTYSGTVAGAMEGALLGIRSFALSQSYGWNSKDRVDWSCVEAHGADVVRKLLKHDLPDQTLLNINFPDCAPDELAGITVTSQGRRDQAQLSVNERHDGRGHPYYWLGFEGRRSDPQDGTDLHAVAHMQVSVTPLKIDLTDRSFLSRLREDFSH</sequence>
<keyword evidence="7 9" id="KW-0547">Nucleotide-binding</keyword>
<evidence type="ECO:0000256" key="4">
    <source>
        <dbReference type="ARBA" id="ARBA00011062"/>
    </source>
</evidence>
<evidence type="ECO:0000256" key="2">
    <source>
        <dbReference type="ARBA" id="ARBA00001946"/>
    </source>
</evidence>
<dbReference type="Pfam" id="PF01975">
    <property type="entry name" value="SurE"/>
    <property type="match status" value="1"/>
</dbReference>
<dbReference type="FunFam" id="3.40.1210.10:FF:000001">
    <property type="entry name" value="5'/3'-nucleotidase SurE"/>
    <property type="match status" value="1"/>
</dbReference>
<evidence type="ECO:0000256" key="5">
    <source>
        <dbReference type="ARBA" id="ARBA00022490"/>
    </source>
</evidence>
<dbReference type="GO" id="GO:0000166">
    <property type="term" value="F:nucleotide binding"/>
    <property type="evidence" value="ECO:0007669"/>
    <property type="project" value="UniProtKB-KW"/>
</dbReference>
<dbReference type="GO" id="GO:0004309">
    <property type="term" value="F:exopolyphosphatase activity"/>
    <property type="evidence" value="ECO:0007669"/>
    <property type="project" value="TreeGrafter"/>
</dbReference>
<comment type="catalytic activity">
    <reaction evidence="1 9">
        <text>a ribonucleoside 5'-phosphate + H2O = a ribonucleoside + phosphate</text>
        <dbReference type="Rhea" id="RHEA:12484"/>
        <dbReference type="ChEBI" id="CHEBI:15377"/>
        <dbReference type="ChEBI" id="CHEBI:18254"/>
        <dbReference type="ChEBI" id="CHEBI:43474"/>
        <dbReference type="ChEBI" id="CHEBI:58043"/>
        <dbReference type="EC" id="3.1.3.5"/>
    </reaction>
</comment>
<dbReference type="PANTHER" id="PTHR30457">
    <property type="entry name" value="5'-NUCLEOTIDASE SURE"/>
    <property type="match status" value="1"/>
</dbReference>
<comment type="similarity">
    <text evidence="4 9">Belongs to the SurE nucleotidase family.</text>
</comment>
<evidence type="ECO:0000256" key="7">
    <source>
        <dbReference type="ARBA" id="ARBA00022741"/>
    </source>
</evidence>
<feature type="binding site" evidence="9">
    <location>
        <position position="8"/>
    </location>
    <ligand>
        <name>a divalent metal cation</name>
        <dbReference type="ChEBI" id="CHEBI:60240"/>
    </ligand>
</feature>
<dbReference type="GO" id="GO:0008253">
    <property type="term" value="F:5'-nucleotidase activity"/>
    <property type="evidence" value="ECO:0007669"/>
    <property type="project" value="UniProtKB-UniRule"/>
</dbReference>
<dbReference type="Proteomes" id="UP000219439">
    <property type="component" value="Unassembled WGS sequence"/>
</dbReference>
<comment type="subcellular location">
    <subcellularLocation>
        <location evidence="3 9">Cytoplasm</location>
    </subcellularLocation>
</comment>
<evidence type="ECO:0000259" key="10">
    <source>
        <dbReference type="Pfam" id="PF01975"/>
    </source>
</evidence>
<dbReference type="EMBL" id="OBEL01000001">
    <property type="protein sequence ID" value="SNZ07736.1"/>
    <property type="molecule type" value="Genomic_DNA"/>
</dbReference>
<dbReference type="InterPro" id="IPR002828">
    <property type="entry name" value="SurE-like_Pase/nucleotidase"/>
</dbReference>
<dbReference type="PANTHER" id="PTHR30457:SF12">
    <property type="entry name" value="5'_3'-NUCLEOTIDASE SURE"/>
    <property type="match status" value="1"/>
</dbReference>
<evidence type="ECO:0000256" key="9">
    <source>
        <dbReference type="HAMAP-Rule" id="MF_00060"/>
    </source>
</evidence>
<keyword evidence="8 9" id="KW-0378">Hydrolase</keyword>
<evidence type="ECO:0000256" key="8">
    <source>
        <dbReference type="ARBA" id="ARBA00022801"/>
    </source>
</evidence>
<comment type="function">
    <text evidence="9">Nucleotidase that shows phosphatase activity on nucleoside 5'-monophosphates.</text>
</comment>
<evidence type="ECO:0000313" key="11">
    <source>
        <dbReference type="EMBL" id="SNZ07736.1"/>
    </source>
</evidence>
<dbReference type="OrthoDB" id="9780815at2"/>
<evidence type="ECO:0000256" key="3">
    <source>
        <dbReference type="ARBA" id="ARBA00004496"/>
    </source>
</evidence>
<dbReference type="InterPro" id="IPR030048">
    <property type="entry name" value="SurE"/>
</dbReference>
<dbReference type="GO" id="GO:0046872">
    <property type="term" value="F:metal ion binding"/>
    <property type="evidence" value="ECO:0007669"/>
    <property type="project" value="UniProtKB-UniRule"/>
</dbReference>
<protein>
    <recommendedName>
        <fullName evidence="9">5'-nucleotidase SurE</fullName>
        <ecNumber evidence="9">3.1.3.5</ecNumber>
    </recommendedName>
    <alternativeName>
        <fullName evidence="9">Nucleoside 5'-monophosphate phosphohydrolase</fullName>
    </alternativeName>
</protein>
<evidence type="ECO:0000256" key="6">
    <source>
        <dbReference type="ARBA" id="ARBA00022723"/>
    </source>
</evidence>
<feature type="binding site" evidence="9">
    <location>
        <position position="40"/>
    </location>
    <ligand>
        <name>a divalent metal cation</name>
        <dbReference type="ChEBI" id="CHEBI:60240"/>
    </ligand>
</feature>
<dbReference type="NCBIfam" id="TIGR00087">
    <property type="entry name" value="surE"/>
    <property type="match status" value="1"/>
</dbReference>
<dbReference type="Gene3D" id="3.40.1210.10">
    <property type="entry name" value="Survival protein SurE-like phosphatase/nucleotidase"/>
    <property type="match status" value="1"/>
</dbReference>
<dbReference type="NCBIfam" id="NF001490">
    <property type="entry name" value="PRK00346.1-4"/>
    <property type="match status" value="1"/>
</dbReference>
<keyword evidence="5 9" id="KW-0963">Cytoplasm</keyword>
<dbReference type="GO" id="GO:0008254">
    <property type="term" value="F:3'-nucleotidase activity"/>
    <property type="evidence" value="ECO:0007669"/>
    <property type="project" value="TreeGrafter"/>
</dbReference>
<evidence type="ECO:0000256" key="1">
    <source>
        <dbReference type="ARBA" id="ARBA00000815"/>
    </source>
</evidence>
<proteinExistence type="inferred from homology"/>
<feature type="binding site" evidence="9">
    <location>
        <position position="92"/>
    </location>
    <ligand>
        <name>a divalent metal cation</name>
        <dbReference type="ChEBI" id="CHEBI:60240"/>
    </ligand>
</feature>
<reference evidence="11 12" key="1">
    <citation type="submission" date="2017-09" db="EMBL/GenBank/DDBJ databases">
        <authorList>
            <person name="Ehlers B."/>
            <person name="Leendertz F.H."/>
        </authorList>
    </citation>
    <scope>NUCLEOTIDE SEQUENCE [LARGE SCALE GENOMIC DNA]</scope>
    <source>
        <strain evidence="11 12">DSM 18289</strain>
    </source>
</reference>
<dbReference type="AlphaFoldDB" id="A0A285NIP8"/>
<accession>A0A285NIP8</accession>
<comment type="cofactor">
    <cofactor evidence="9">
        <name>a divalent metal cation</name>
        <dbReference type="ChEBI" id="CHEBI:60240"/>
    </cofactor>
    <text evidence="9">Binds 1 divalent metal cation per subunit.</text>
</comment>
<evidence type="ECO:0000313" key="12">
    <source>
        <dbReference type="Proteomes" id="UP000219439"/>
    </source>
</evidence>
<comment type="cofactor">
    <cofactor evidence="2">
        <name>Mg(2+)</name>
        <dbReference type="ChEBI" id="CHEBI:18420"/>
    </cofactor>
</comment>
<dbReference type="SUPFAM" id="SSF64167">
    <property type="entry name" value="SurE-like"/>
    <property type="match status" value="1"/>
</dbReference>
<feature type="domain" description="Survival protein SurE-like phosphatase/nucleotidase" evidence="10">
    <location>
        <begin position="3"/>
        <end position="187"/>
    </location>
</feature>
<keyword evidence="6 9" id="KW-0479">Metal-binding</keyword>
<organism evidence="11 12">
    <name type="scientific">Cohaesibacter gelatinilyticus</name>
    <dbReference type="NCBI Taxonomy" id="372072"/>
    <lineage>
        <taxon>Bacteria</taxon>
        <taxon>Pseudomonadati</taxon>
        <taxon>Pseudomonadota</taxon>
        <taxon>Alphaproteobacteria</taxon>
        <taxon>Hyphomicrobiales</taxon>
        <taxon>Cohaesibacteraceae</taxon>
    </lineage>
</organism>
<gene>
    <name evidence="9" type="primary">surE</name>
    <name evidence="11" type="ORF">SAMN06265368_1244</name>
</gene>
<dbReference type="InterPro" id="IPR036523">
    <property type="entry name" value="SurE-like_sf"/>
</dbReference>